<evidence type="ECO:0000313" key="2">
    <source>
        <dbReference type="EMBL" id="TKS12859.1"/>
    </source>
</evidence>
<evidence type="ECO:0000256" key="1">
    <source>
        <dbReference type="SAM" id="Phobius"/>
    </source>
</evidence>
<accession>A0A4U5QR58</accession>
<feature type="transmembrane region" description="Helical" evidence="1">
    <location>
        <begin position="188"/>
        <end position="214"/>
    </location>
</feature>
<sequence>MTPAFAMASATACINWILCSPGISASSISAITGLFLISVVGILWYWVSRFKSVVVDVSLLLLSLVIVVPATQETMGDQVIHPLHVPLTMGVQVVAAIRLPLHPTTGVLFSSLLLFHLLLHLLLEWLRSVVPHYVLMEVAFSVLCRLLCGDVVWFMEGSRGDLSSWFTSQWRVLDGACPSRDLVNDVELVHGCLATYGAALLFVVWAGSSGVPVIDATM</sequence>
<organism evidence="2">
    <name type="scientific">Populus alba</name>
    <name type="common">White poplar</name>
    <dbReference type="NCBI Taxonomy" id="43335"/>
    <lineage>
        <taxon>Eukaryota</taxon>
        <taxon>Viridiplantae</taxon>
        <taxon>Streptophyta</taxon>
        <taxon>Embryophyta</taxon>
        <taxon>Tracheophyta</taxon>
        <taxon>Spermatophyta</taxon>
        <taxon>Magnoliopsida</taxon>
        <taxon>eudicotyledons</taxon>
        <taxon>Gunneridae</taxon>
        <taxon>Pentapetalae</taxon>
        <taxon>rosids</taxon>
        <taxon>fabids</taxon>
        <taxon>Malpighiales</taxon>
        <taxon>Salicaceae</taxon>
        <taxon>Saliceae</taxon>
        <taxon>Populus</taxon>
    </lineage>
</organism>
<dbReference type="AlphaFoldDB" id="A0A4U5QR58"/>
<feature type="transmembrane region" description="Helical" evidence="1">
    <location>
        <begin position="53"/>
        <end position="71"/>
    </location>
</feature>
<proteinExistence type="predicted"/>
<feature type="transmembrane region" description="Helical" evidence="1">
    <location>
        <begin position="29"/>
        <end position="46"/>
    </location>
</feature>
<gene>
    <name evidence="2" type="ORF">D5086_0000059150</name>
</gene>
<dbReference type="EMBL" id="RCHU01000144">
    <property type="protein sequence ID" value="TKS12859.1"/>
    <property type="molecule type" value="Genomic_DNA"/>
</dbReference>
<reference evidence="2" key="1">
    <citation type="submission" date="2018-10" db="EMBL/GenBank/DDBJ databases">
        <title>Population genomic analysis revealed the cold adaptation of white poplar.</title>
        <authorList>
            <person name="Liu Y.-J."/>
        </authorList>
    </citation>
    <scope>NUCLEOTIDE SEQUENCE [LARGE SCALE GENOMIC DNA]</scope>
    <source>
        <strain evidence="2">PAL-ZL1</strain>
    </source>
</reference>
<keyword evidence="1" id="KW-0812">Transmembrane</keyword>
<comment type="caution">
    <text evidence="2">The sequence shown here is derived from an EMBL/GenBank/DDBJ whole genome shotgun (WGS) entry which is preliminary data.</text>
</comment>
<feature type="transmembrane region" description="Helical" evidence="1">
    <location>
        <begin position="107"/>
        <end position="126"/>
    </location>
</feature>
<keyword evidence="1" id="KW-0472">Membrane</keyword>
<name>A0A4U5QR58_POPAL</name>
<feature type="transmembrane region" description="Helical" evidence="1">
    <location>
        <begin position="133"/>
        <end position="155"/>
    </location>
</feature>
<keyword evidence="1" id="KW-1133">Transmembrane helix</keyword>
<protein>
    <submittedName>
        <fullName evidence="2">Uncharacterized protein</fullName>
    </submittedName>
</protein>